<dbReference type="Pfam" id="PF14359">
    <property type="entry name" value="DUF4406"/>
    <property type="match status" value="1"/>
</dbReference>
<dbReference type="EMBL" id="QXWK01000020">
    <property type="protein sequence ID" value="NBH62155.1"/>
    <property type="molecule type" value="Genomic_DNA"/>
</dbReference>
<comment type="caution">
    <text evidence="1">The sequence shown here is derived from an EMBL/GenBank/DDBJ whole genome shotgun (WGS) entry which is preliminary data.</text>
</comment>
<accession>A0A845QLY4</accession>
<reference evidence="1 2" key="1">
    <citation type="submission" date="2018-08" db="EMBL/GenBank/DDBJ databases">
        <title>Murine metabolic-syndrome-specific gut microbial biobank.</title>
        <authorList>
            <person name="Liu C."/>
        </authorList>
    </citation>
    <scope>NUCLEOTIDE SEQUENCE [LARGE SCALE GENOMIC DNA]</scope>
    <source>
        <strain evidence="1 2">28</strain>
    </source>
</reference>
<dbReference type="SUPFAM" id="SSF52309">
    <property type="entry name" value="N-(deoxy)ribosyltransferase-like"/>
    <property type="match status" value="1"/>
</dbReference>
<name>A0A845QLY4_9FIRM</name>
<protein>
    <submittedName>
        <fullName evidence="1">DUF4406 domain-containing protein</fullName>
    </submittedName>
</protein>
<dbReference type="RefSeq" id="WP_160202443.1">
    <property type="nucleotide sequence ID" value="NZ_QXWK01000020.1"/>
</dbReference>
<proteinExistence type="predicted"/>
<dbReference type="AlphaFoldDB" id="A0A845QLY4"/>
<organism evidence="1 2">
    <name type="scientific">Anaerotruncus colihominis</name>
    <dbReference type="NCBI Taxonomy" id="169435"/>
    <lineage>
        <taxon>Bacteria</taxon>
        <taxon>Bacillati</taxon>
        <taxon>Bacillota</taxon>
        <taxon>Clostridia</taxon>
        <taxon>Eubacteriales</taxon>
        <taxon>Oscillospiraceae</taxon>
        <taxon>Anaerotruncus</taxon>
    </lineage>
</organism>
<dbReference type="InterPro" id="IPR025518">
    <property type="entry name" value="DUF4406"/>
</dbReference>
<dbReference type="Gene3D" id="3.40.50.450">
    <property type="match status" value="1"/>
</dbReference>
<sequence length="112" mass="12200">MRVYIAGKITGDPAYKEKFRDAEEALAAIGHETINPACLSLPASCTWHDYMAITLKMLELAEVVCLLPEWKESPGACVEYGYAVAKGKEVVHARHILPEYALNAEAAACPPP</sequence>
<keyword evidence="2" id="KW-1185">Reference proteome</keyword>
<evidence type="ECO:0000313" key="2">
    <source>
        <dbReference type="Proteomes" id="UP000446866"/>
    </source>
</evidence>
<evidence type="ECO:0000313" key="1">
    <source>
        <dbReference type="EMBL" id="NBH62155.1"/>
    </source>
</evidence>
<dbReference type="Proteomes" id="UP000446866">
    <property type="component" value="Unassembled WGS sequence"/>
</dbReference>
<gene>
    <name evidence="1" type="ORF">D0435_10870</name>
</gene>